<organism evidence="1 2">
    <name type="scientific">Adhaeribacter aerolatus</name>
    <dbReference type="NCBI Taxonomy" id="670289"/>
    <lineage>
        <taxon>Bacteria</taxon>
        <taxon>Pseudomonadati</taxon>
        <taxon>Bacteroidota</taxon>
        <taxon>Cytophagia</taxon>
        <taxon>Cytophagales</taxon>
        <taxon>Hymenobacteraceae</taxon>
        <taxon>Adhaeribacter</taxon>
    </lineage>
</organism>
<dbReference type="InterPro" id="IPR013784">
    <property type="entry name" value="Carb-bd-like_fold"/>
</dbReference>
<protein>
    <recommendedName>
        <fullName evidence="3">Fibronectin type-III domain-containing protein</fullName>
    </recommendedName>
</protein>
<evidence type="ECO:0000313" key="1">
    <source>
        <dbReference type="EMBL" id="GEO04203.1"/>
    </source>
</evidence>
<dbReference type="OrthoDB" id="976756at2"/>
<gene>
    <name evidence="1" type="ORF">AAE02nite_18670</name>
</gene>
<dbReference type="Gene3D" id="2.60.40.1120">
    <property type="entry name" value="Carboxypeptidase-like, regulatory domain"/>
    <property type="match status" value="1"/>
</dbReference>
<dbReference type="InterPro" id="IPR026444">
    <property type="entry name" value="Secre_tail"/>
</dbReference>
<name>A0A512AWW6_9BACT</name>
<dbReference type="SUPFAM" id="SSF49452">
    <property type="entry name" value="Starch-binding domain-like"/>
    <property type="match status" value="1"/>
</dbReference>
<reference evidence="1 2" key="1">
    <citation type="submission" date="2019-07" db="EMBL/GenBank/DDBJ databases">
        <title>Whole genome shotgun sequence of Adhaeribacter aerolatus NBRC 106133.</title>
        <authorList>
            <person name="Hosoyama A."/>
            <person name="Uohara A."/>
            <person name="Ohji S."/>
            <person name="Ichikawa N."/>
        </authorList>
    </citation>
    <scope>NUCLEOTIDE SEQUENCE [LARGE SCALE GENOMIC DNA]</scope>
    <source>
        <strain evidence="1 2">NBRC 106133</strain>
    </source>
</reference>
<evidence type="ECO:0000313" key="2">
    <source>
        <dbReference type="Proteomes" id="UP000321532"/>
    </source>
</evidence>
<sequence>MDLHLLSKQKRIDSLSSSLAEKKFAWFFFFSLVTLLLASSSTATAQRVYPDLLTTIKSNGSDYYLTYTWEGLDVVNCGSEKEPVLEIRYKPNGSNKEIYFVDRADTKLPNNGSKVLGVGPGQNGYGSIRYQEGYPSGGCLTWVWSGFPRAMNEEEHNAPGYSVEGAASTAAIKNPTGVTASNQTGFDYIELKWSKGTDIPDSNSVYRIYRDGNLIQTANGDQRSWKDASVNPGATHNYSVRTYSTKWGVHESSGVPVTGYSKSIAVNASDGAFTNRVRLEWLNISSFADNIRIERSLPNATAFEEVEILNKNATFYNDNTAIPGYVYTYRLTPIKDGRTFPSYDNTGYILPNGKISGTVQSKFGANVAGVTVVATGIVNGTPISSYNHNGTTIEFKAVTDAAGYYEIKNIYYFDNAEFTLTPSKGDHEFDPITHKRTLDQNLYVVNGVNFKDNTVYTIAGTVADPNGCPVEGVSMLLDGKDIGNRTNIEGKYLINVENEGTYNVKPVFYHHTFNKASENVTITTELVTANFTDTQTEKVLVSLLSGCGDAVTASFKVNIRSVADPAKPDIYCYDQTITINGASQQIELPAQKYSLQVVETSHNSSNILKQMAALGRIELDLTQQEKVNNVAVTRKAPFVFHEGLSITFKDLPTTKCNNDYVMEQHFLYPIKIEVKEINTYLNTSCFVAEGELQITDDVGDKGVFKLPVGNGTVTYSLKAGLPNIVAPYRKRFEVTARIGSAVPVTASFSAIVTGGKPRVGTFVTRTPELPHLILHDPMGDQSYSYLQKDSSYTFITQTAVTNSKETGAFVNLKIGGGVSGLPFVPEFGAGIKFDTQLLNGETAINGDALATTITATQQLSTANTNVFTGSQGDVFVGASYNIRYGLIDIVKVENCQVVPDVSIYWNPESIATTYTYTDYQIRYNILTQLKRLKEISEKRATRTGLQSAKDTVQMLNSSINVWQQVLDKNDKQREEISQQHFIENRSFSAGAPFTSVVTKSTENTTTYDFSTFINSDIAIGGFAYLGGFLSADLGALINFKWSSQTTTNTSIAKSTTIGYHLDDDDIGDFFSVDIYNDPRYNTPLFKLNAGTSSCPNEPGTQTRDKPQIDLNRYTVSNVPANEPAVFVANIANVNESEEGREYAVRVIPATNMDGAIIRMGGQIINTTPVVFFLQPGPSIPITITVERGPYAFNYQDIQLMMYPECEYAIFQNGGSFVNTDTVSISVNFQSQCSTVQISKPGDNWLINQGSANKMTVTLTGYDVNNPTFTSVGLQYRAEGKTWETATTIPKAQLIDQFKDYIWDVSDLAKFADGKYEIRAFATCETLGQTTYSEVLTGNIDRGSVAPFGTPSPADNFLRPGQNISVTFDKTIKCTQDFSSKVSLIRKDNGSTLKIKVQCSGNTIIIKTDPESAINDISLAGVELTATVSGIEDNAGNIQKYPTVWSFKVNVKPVFWDPDKLEQSVTIGSGVKLKSELKNTAEISKAFTLAIYPSWLTPSAQKGVIQPYGVFPLEFALSKELKPGVYNGVVEAVIDGIKEALPIKLELLAIPVAWSVNASDYNYSMNIVAQYTLSALPSNSPTSIDERDVIAAFVNGVPRGVAKIRKIDGMPGKYAAFLTVYSNEAGAGKEIITFRMWNALTGVEYGALEKTPFVIDGITGSPATPYLLHSEGTFQVIPLKKGWNWVSLNVETPDMTREKVFSSLLASGNKITVKSQTDFTDFTPQSGWSGTLKTVNLTSGYMVYLSDRPDTLRVVGTTPTTFTPVALPGGWNWIGYPKLQNADIKTALGATFVPKNDDLLKSFTSFATYSSAVNAWLGDLRTLDPGQSYKLKLSAPANLGYHKKATDGSNFEIDEHKYEYTMTLTGMLNQNGLPVTNNQYTVGAYINGVCRGFVQTEYLSAKKTNRIFLTIYGQAADAGELIEFKIFNINTGEEMAAENKGIAFITDKIVGEMQQPYMLNFNDQFFESGFSLAQNKPNPFAASTAIDYTIPEDVLVELTLYDKLGRQVKVLVNEKKAAGNYSIVLNAAELASGVYMYTLKAGNYVKTRRLVVVR</sequence>
<dbReference type="EMBL" id="BJYS01000013">
    <property type="protein sequence ID" value="GEO04203.1"/>
    <property type="molecule type" value="Genomic_DNA"/>
</dbReference>
<dbReference type="RefSeq" id="WP_146897477.1">
    <property type="nucleotide sequence ID" value="NZ_BJYS01000013.1"/>
</dbReference>
<dbReference type="Gene3D" id="2.60.40.10">
    <property type="entry name" value="Immunoglobulins"/>
    <property type="match status" value="2"/>
</dbReference>
<dbReference type="Proteomes" id="UP000321532">
    <property type="component" value="Unassembled WGS sequence"/>
</dbReference>
<dbReference type="GO" id="GO:0030246">
    <property type="term" value="F:carbohydrate binding"/>
    <property type="evidence" value="ECO:0007669"/>
    <property type="project" value="InterPro"/>
</dbReference>
<dbReference type="NCBIfam" id="TIGR04183">
    <property type="entry name" value="Por_Secre_tail"/>
    <property type="match status" value="1"/>
</dbReference>
<accession>A0A512AWW6</accession>
<keyword evidence="2" id="KW-1185">Reference proteome</keyword>
<comment type="caution">
    <text evidence="1">The sequence shown here is derived from an EMBL/GenBank/DDBJ whole genome shotgun (WGS) entry which is preliminary data.</text>
</comment>
<evidence type="ECO:0008006" key="3">
    <source>
        <dbReference type="Google" id="ProtNLM"/>
    </source>
</evidence>
<proteinExistence type="predicted"/>
<dbReference type="InterPro" id="IPR013783">
    <property type="entry name" value="Ig-like_fold"/>
</dbReference>